<reference evidence="5" key="2">
    <citation type="submission" date="2025-08" db="UniProtKB">
        <authorList>
            <consortium name="Ensembl"/>
        </authorList>
    </citation>
    <scope>IDENTIFICATION</scope>
</reference>
<dbReference type="InterPro" id="IPR001394">
    <property type="entry name" value="Peptidase_C19_UCH"/>
</dbReference>
<proteinExistence type="predicted"/>
<dbReference type="AlphaFoldDB" id="A0A8C4Y2D7"/>
<dbReference type="Ensembl" id="ENSGEVT00005014434.1">
    <property type="protein sequence ID" value="ENSGEVP00005013777.1"/>
    <property type="gene ID" value="ENSGEVG00005009770.1"/>
</dbReference>
<organism evidence="5 6">
    <name type="scientific">Gopherus evgoodei</name>
    <name type="common">Goodes thornscrub tortoise</name>
    <dbReference type="NCBI Taxonomy" id="1825980"/>
    <lineage>
        <taxon>Eukaryota</taxon>
        <taxon>Metazoa</taxon>
        <taxon>Chordata</taxon>
        <taxon>Craniata</taxon>
        <taxon>Vertebrata</taxon>
        <taxon>Euteleostomi</taxon>
        <taxon>Archelosauria</taxon>
        <taxon>Testudinata</taxon>
        <taxon>Testudines</taxon>
        <taxon>Cryptodira</taxon>
        <taxon>Durocryptodira</taxon>
        <taxon>Testudinoidea</taxon>
        <taxon>Testudinidae</taxon>
        <taxon>Gopherus</taxon>
    </lineage>
</organism>
<protein>
    <recommendedName>
        <fullName evidence="2">ubiquitinyl hydrolase 1</fullName>
        <ecNumber evidence="2">3.4.19.12</ecNumber>
    </recommendedName>
</protein>
<dbReference type="InterPro" id="IPR028889">
    <property type="entry name" value="USP"/>
</dbReference>
<dbReference type="GeneTree" id="ENSGT00940000159085"/>
<evidence type="ECO:0000313" key="5">
    <source>
        <dbReference type="Ensembl" id="ENSGEVP00005013777.1"/>
    </source>
</evidence>
<evidence type="ECO:0000256" key="3">
    <source>
        <dbReference type="ARBA" id="ARBA00022801"/>
    </source>
</evidence>
<dbReference type="EC" id="3.4.19.12" evidence="2"/>
<evidence type="ECO:0000259" key="4">
    <source>
        <dbReference type="PROSITE" id="PS50235"/>
    </source>
</evidence>
<keyword evidence="6" id="KW-1185">Reference proteome</keyword>
<sequence length="359" mass="39584">APCRGRCGGAPSRGRCGDEEEEEKKVCLPGFTGLVNLGNTCFMNSVIQSLSNTRELRDYFHDRSFEAEINYTNPLGTGGRLAIGFAVLLRALWKGTHHAFQPSKLKAIVASKASQFTGYAQHDAQEFMAFLLDGLHEDLNRIQNKPYTETVDSDGRPDEVVAEEAWQRHKMRNDSFIVDLFQGQYKSKLVCPVCAKVSITFDPFLYLPVPLPQKQKVLTVYYFAKEPHKKPVKVRSSPAMCFAAGGWGLSREARGSWLDLLLCFEVLSPELAKERVVVLQVQQVRKLREAWGTGPFCRRQLWAAPAGRASPMPSCPAKEITWPVAGTCWHLAVSPGAAPHAAPPPAAFLLGSDGGGAQR</sequence>
<dbReference type="InterPro" id="IPR038765">
    <property type="entry name" value="Papain-like_cys_pep_sf"/>
</dbReference>
<reference evidence="5" key="3">
    <citation type="submission" date="2025-09" db="UniProtKB">
        <authorList>
            <consortium name="Ensembl"/>
        </authorList>
    </citation>
    <scope>IDENTIFICATION</scope>
</reference>
<dbReference type="OrthoDB" id="265776at2759"/>
<dbReference type="PROSITE" id="PS00972">
    <property type="entry name" value="USP_1"/>
    <property type="match status" value="1"/>
</dbReference>
<reference evidence="5" key="1">
    <citation type="submission" date="2019-06" db="EMBL/GenBank/DDBJ databases">
        <title>G10K-VGP Goodes thornscrub tortoise genome, primary haplotype.</title>
        <authorList>
            <person name="Murphy B."/>
            <person name="Edwards T."/>
            <person name="Rhie A."/>
            <person name="Koren S."/>
            <person name="Phillippy A."/>
            <person name="Fedrigo O."/>
            <person name="Haase B."/>
            <person name="Mountcastle J."/>
            <person name="Lewin H."/>
            <person name="Damas J."/>
            <person name="Howe K."/>
            <person name="Formenti G."/>
            <person name="Myers G."/>
            <person name="Durbin R."/>
            <person name="Jarvis E.D."/>
        </authorList>
    </citation>
    <scope>NUCLEOTIDE SEQUENCE [LARGE SCALE GENOMIC DNA]</scope>
</reference>
<dbReference type="Gene3D" id="3.90.70.10">
    <property type="entry name" value="Cysteine proteinases"/>
    <property type="match status" value="1"/>
</dbReference>
<evidence type="ECO:0000256" key="1">
    <source>
        <dbReference type="ARBA" id="ARBA00000707"/>
    </source>
</evidence>
<name>A0A8C4Y2D7_9SAUR</name>
<feature type="domain" description="USP" evidence="4">
    <location>
        <begin position="32"/>
        <end position="359"/>
    </location>
</feature>
<evidence type="ECO:0000313" key="6">
    <source>
        <dbReference type="Proteomes" id="UP000694390"/>
    </source>
</evidence>
<dbReference type="Pfam" id="PF00443">
    <property type="entry name" value="UCH"/>
    <property type="match status" value="1"/>
</dbReference>
<accession>A0A8C4Y2D7</accession>
<dbReference type="InterPro" id="IPR018200">
    <property type="entry name" value="USP_CS"/>
</dbReference>
<dbReference type="GO" id="GO:0016579">
    <property type="term" value="P:protein deubiquitination"/>
    <property type="evidence" value="ECO:0007669"/>
    <property type="project" value="InterPro"/>
</dbReference>
<dbReference type="PANTHER" id="PTHR21646:SF74">
    <property type="entry name" value="UBIQUITIN CARBOXYL-TERMINAL HYDROLASE 19"/>
    <property type="match status" value="1"/>
</dbReference>
<dbReference type="PROSITE" id="PS50235">
    <property type="entry name" value="USP_3"/>
    <property type="match status" value="1"/>
</dbReference>
<dbReference type="GO" id="GO:0036503">
    <property type="term" value="P:ERAD pathway"/>
    <property type="evidence" value="ECO:0007669"/>
    <property type="project" value="TreeGrafter"/>
</dbReference>
<dbReference type="InterPro" id="IPR050185">
    <property type="entry name" value="Ub_carboxyl-term_hydrolase"/>
</dbReference>
<keyword evidence="3" id="KW-0378">Hydrolase</keyword>
<evidence type="ECO:0000256" key="2">
    <source>
        <dbReference type="ARBA" id="ARBA00012759"/>
    </source>
</evidence>
<dbReference type="GO" id="GO:0004843">
    <property type="term" value="F:cysteine-type deubiquitinase activity"/>
    <property type="evidence" value="ECO:0007669"/>
    <property type="project" value="UniProtKB-EC"/>
</dbReference>
<dbReference type="PANTHER" id="PTHR21646">
    <property type="entry name" value="UBIQUITIN CARBOXYL-TERMINAL HYDROLASE"/>
    <property type="match status" value="1"/>
</dbReference>
<dbReference type="Proteomes" id="UP000694390">
    <property type="component" value="Chromosome 7"/>
</dbReference>
<dbReference type="SUPFAM" id="SSF54001">
    <property type="entry name" value="Cysteine proteinases"/>
    <property type="match status" value="1"/>
</dbReference>
<comment type="catalytic activity">
    <reaction evidence="1">
        <text>Thiol-dependent hydrolysis of ester, thioester, amide, peptide and isopeptide bonds formed by the C-terminal Gly of ubiquitin (a 76-residue protein attached to proteins as an intracellular targeting signal).</text>
        <dbReference type="EC" id="3.4.19.12"/>
    </reaction>
</comment>